<evidence type="ECO:0000256" key="3">
    <source>
        <dbReference type="ARBA" id="ARBA00023002"/>
    </source>
</evidence>
<name>A0A1B1YQJ7_9GAMM</name>
<dbReference type="InParanoid" id="A0A1B1YQJ7"/>
<accession>A0A1B1YQJ7</accession>
<protein>
    <submittedName>
        <fullName evidence="4">Uncharacterized protein</fullName>
    </submittedName>
</protein>
<dbReference type="SUPFAM" id="SSF51412">
    <property type="entry name" value="Inosine monophosphate dehydrogenase (IMPDH)"/>
    <property type="match status" value="1"/>
</dbReference>
<dbReference type="Proteomes" id="UP000092952">
    <property type="component" value="Chromosome"/>
</dbReference>
<dbReference type="CDD" id="cd04730">
    <property type="entry name" value="NPD_like"/>
    <property type="match status" value="1"/>
</dbReference>
<dbReference type="InterPro" id="IPR013785">
    <property type="entry name" value="Aldolase_TIM"/>
</dbReference>
<evidence type="ECO:0000313" key="4">
    <source>
        <dbReference type="EMBL" id="ANX02997.1"/>
    </source>
</evidence>
<proteinExistence type="predicted"/>
<dbReference type="Pfam" id="PF03060">
    <property type="entry name" value="NMO"/>
    <property type="match status" value="1"/>
</dbReference>
<reference evidence="5" key="1">
    <citation type="submission" date="2016-03" db="EMBL/GenBank/DDBJ databases">
        <title>Complete genome sequence of Solimmundus cernigliae, representing a novel lineage of polycyclic aromatic hydrocarbon degraders within the Gammaproteobacteria.</title>
        <authorList>
            <person name="Singleton D.R."/>
            <person name="Dickey A.N."/>
            <person name="Scholl E.H."/>
            <person name="Wright F.A."/>
            <person name="Aitken M.D."/>
        </authorList>
    </citation>
    <scope>NUCLEOTIDE SEQUENCE [LARGE SCALE GENOMIC DNA]</scope>
    <source>
        <strain evidence="5">TR3.2</strain>
    </source>
</reference>
<keyword evidence="2" id="KW-0288">FMN</keyword>
<dbReference type="PANTHER" id="PTHR32332:SF20">
    <property type="entry name" value="2-NITROPROPANE DIOXYGENASE-LIKE PROTEIN"/>
    <property type="match status" value="1"/>
</dbReference>
<keyword evidence="3" id="KW-0560">Oxidoreductase</keyword>
<dbReference type="STRING" id="1810504.PG2T_01520"/>
<dbReference type="KEGG" id="gbi:PG2T_01520"/>
<organism evidence="4 5">
    <name type="scientific">Immundisolibacter cernigliae</name>
    <dbReference type="NCBI Taxonomy" id="1810504"/>
    <lineage>
        <taxon>Bacteria</taxon>
        <taxon>Pseudomonadati</taxon>
        <taxon>Pseudomonadota</taxon>
        <taxon>Gammaproteobacteria</taxon>
        <taxon>Immundisolibacterales</taxon>
        <taxon>Immundisolibacteraceae</taxon>
        <taxon>Immundisolibacter</taxon>
    </lineage>
</organism>
<evidence type="ECO:0000313" key="5">
    <source>
        <dbReference type="Proteomes" id="UP000092952"/>
    </source>
</evidence>
<evidence type="ECO:0000256" key="2">
    <source>
        <dbReference type="ARBA" id="ARBA00022643"/>
    </source>
</evidence>
<keyword evidence="5" id="KW-1185">Reference proteome</keyword>
<keyword evidence="1" id="KW-0285">Flavoprotein</keyword>
<evidence type="ECO:0000256" key="1">
    <source>
        <dbReference type="ARBA" id="ARBA00022630"/>
    </source>
</evidence>
<dbReference type="AlphaFoldDB" id="A0A1B1YQJ7"/>
<dbReference type="GO" id="GO:0018580">
    <property type="term" value="F:nitronate monooxygenase activity"/>
    <property type="evidence" value="ECO:0007669"/>
    <property type="project" value="InterPro"/>
</dbReference>
<dbReference type="Gene3D" id="3.20.20.70">
    <property type="entry name" value="Aldolase class I"/>
    <property type="match status" value="1"/>
</dbReference>
<dbReference type="InterPro" id="IPR004136">
    <property type="entry name" value="NMO"/>
</dbReference>
<sequence length="322" mass="33446">MLTERLDIAYPICQAGMGFIARGELAAAVSAAGGFGVLGAEGLSADELAAEIAKVRALTDRPFGVDILFGQVKSERSDAVAEYSAQVQRQIEVVLEARVPVLISGLGSPAGVLDAAHARGMTVMSVIGNVRQARRLAVAGVDMLIAQGHEAGGHTGRVGTFTLLPQVVDAVDVPVLAAGGIGDGRGLVAALALGTCGVWLGTRFVAAAEAYAHEAYKQKIVAIDEEGTVVTRAHSGKPCRLVRNAFTEHWDARPQDILPFPAQHIAVGRDAARRARYEGAVDDGGLPAGQVSGMIREVLPAGQIVRNIVAEAQATLARLGRA</sequence>
<dbReference type="EMBL" id="CP014671">
    <property type="protein sequence ID" value="ANX02997.1"/>
    <property type="molecule type" value="Genomic_DNA"/>
</dbReference>
<dbReference type="PANTHER" id="PTHR32332">
    <property type="entry name" value="2-NITROPROPANE DIOXYGENASE"/>
    <property type="match status" value="1"/>
</dbReference>
<gene>
    <name evidence="4" type="ORF">PG2T_01520</name>
</gene>